<dbReference type="EMBL" id="CP000272">
    <property type="protein sequence ID" value="ABE37117.1"/>
    <property type="molecule type" value="Genomic_DNA"/>
</dbReference>
<organism evidence="2 3">
    <name type="scientific">Paraburkholderia xenovorans (strain LB400)</name>
    <dbReference type="NCBI Taxonomy" id="266265"/>
    <lineage>
        <taxon>Bacteria</taxon>
        <taxon>Pseudomonadati</taxon>
        <taxon>Pseudomonadota</taxon>
        <taxon>Betaproteobacteria</taxon>
        <taxon>Burkholderiales</taxon>
        <taxon>Burkholderiaceae</taxon>
        <taxon>Paraburkholderia</taxon>
    </lineage>
</organism>
<proteinExistence type="predicted"/>
<feature type="transmembrane region" description="Helical" evidence="1">
    <location>
        <begin position="383"/>
        <end position="402"/>
    </location>
</feature>
<dbReference type="SUPFAM" id="SSF102405">
    <property type="entry name" value="MCP/YpsA-like"/>
    <property type="match status" value="1"/>
</dbReference>
<dbReference type="Proteomes" id="UP000001817">
    <property type="component" value="Chromosome 3"/>
</dbReference>
<keyword evidence="1" id="KW-1133">Transmembrane helix</keyword>
<keyword evidence="1" id="KW-0812">Transmembrane</keyword>
<sequence>MAESESGVRSELGATPGRMAKACATASRPVPGLRVGVTGHRKLPFADLALLDATVGKILDAIADTLNALASDRALHRFYQQEKPVLRMVSPLAPGADRVVARQAVARQWLLSAPLPFPQQEYEKDFVDSVDEFRSLLAQAKAIGEVAELDGRREAEGAAYFEAGHFVLHHCDVLIAIWDGLEAAGEGGTGEIVETATRLGLPVVHIDSAAPHAVELLFDPLPGESGRSLTIEEIVRLIVVPAWPRGSLGSTSKRHHHKAAETYLWDEPESVCADGTELSRAGLKATPLTWLSRIFPFLQRCVAGVDASSSIAVEENPPAVAGSQAAQTYVAHFRRSDALATHYANIHRSAFVLIYLVGSISLVAAFTALSFKVMHQDQSGFDVGAIFVELGALVIVLALVLAERRCRWRERWLDYRTLAEQFRQADLLAAIGGSEPCGCMNLNSEIHPMRGWVPWFVAAVTRSVGIVGARYDATYLCGIRDHTVRQRLRDQIAYNEAAVRRNAKIGKRLRLISELLFWGTVGAVCIELFWPGARHVALWGWLAGIFPAAGAAGFGIRNQAEFEIVVHRSARLIGLLAIEKANMEKLTGDRLTSKSLRRAVQKSAHIMQDDSRAWAEIFEVKESEVV</sequence>
<dbReference type="STRING" id="266265.Bxe_C1257"/>
<dbReference type="KEGG" id="bxe:Bxe_C1257"/>
<dbReference type="eggNOG" id="COG0758">
    <property type="taxonomic scope" value="Bacteria"/>
</dbReference>
<keyword evidence="1" id="KW-0472">Membrane</keyword>
<dbReference type="InterPro" id="IPR025325">
    <property type="entry name" value="DUF4231"/>
</dbReference>
<evidence type="ECO:0000313" key="2">
    <source>
        <dbReference type="EMBL" id="ABE37117.1"/>
    </source>
</evidence>
<reference evidence="2 3" key="1">
    <citation type="journal article" date="2006" name="Proc. Natl. Acad. Sci. U.S.A.">
        <title>Burkholderia xenovorans LB400 harbors a multi-replicon, 9.73-Mbp genome shaped for versatility.</title>
        <authorList>
            <person name="Chain P.S."/>
            <person name="Denef V.J."/>
            <person name="Konstantinidis K.T."/>
            <person name="Vergez L.M."/>
            <person name="Agullo L."/>
            <person name="Reyes V.L."/>
            <person name="Hauser L."/>
            <person name="Cordova M."/>
            <person name="Gomez L."/>
            <person name="Gonzalez M."/>
            <person name="Land M."/>
            <person name="Lao V."/>
            <person name="Larimer F."/>
            <person name="LiPuma J.J."/>
            <person name="Mahenthiralingam E."/>
            <person name="Malfatti S.A."/>
            <person name="Marx C.J."/>
            <person name="Parnell J.J."/>
            <person name="Ramette A."/>
            <person name="Richardson P."/>
            <person name="Seeger M."/>
            <person name="Smith D."/>
            <person name="Spilker T."/>
            <person name="Sul W.J."/>
            <person name="Tsoi T.V."/>
            <person name="Ulrich L.E."/>
            <person name="Zhulin I.B."/>
            <person name="Tiedje J.M."/>
        </authorList>
    </citation>
    <scope>NUCLEOTIDE SEQUENCE [LARGE SCALE GENOMIC DNA]</scope>
    <source>
        <strain evidence="2 3">LB400</strain>
    </source>
</reference>
<dbReference type="KEGG" id="bxb:DR64_8556"/>
<keyword evidence="3" id="KW-1185">Reference proteome</keyword>
<feature type="transmembrane region" description="Helical" evidence="1">
    <location>
        <begin position="536"/>
        <end position="556"/>
    </location>
</feature>
<dbReference type="AlphaFoldDB" id="Q13FM2"/>
<gene>
    <name evidence="2" type="ORF">Bxe_C1257</name>
</gene>
<evidence type="ECO:0000256" key="1">
    <source>
        <dbReference type="SAM" id="Phobius"/>
    </source>
</evidence>
<accession>Q13FM2</accession>
<dbReference type="Gene3D" id="3.40.50.450">
    <property type="match status" value="1"/>
</dbReference>
<protein>
    <recommendedName>
        <fullName evidence="4">SMODS and SLOG-associating 2TM effector domain-containing protein</fullName>
    </recommendedName>
</protein>
<name>Q13FM2_PARXL</name>
<evidence type="ECO:0008006" key="4">
    <source>
        <dbReference type="Google" id="ProtNLM"/>
    </source>
</evidence>
<feature type="transmembrane region" description="Helical" evidence="1">
    <location>
        <begin position="511"/>
        <end position="530"/>
    </location>
</feature>
<evidence type="ECO:0000313" key="3">
    <source>
        <dbReference type="Proteomes" id="UP000001817"/>
    </source>
</evidence>
<dbReference type="Pfam" id="PF14015">
    <property type="entry name" value="DUF4231"/>
    <property type="match status" value="1"/>
</dbReference>
<feature type="transmembrane region" description="Helical" evidence="1">
    <location>
        <begin position="350"/>
        <end position="371"/>
    </location>
</feature>